<dbReference type="OrthoDB" id="7390214at2"/>
<feature type="coiled-coil region" evidence="1">
    <location>
        <begin position="25"/>
        <end position="52"/>
    </location>
</feature>
<evidence type="ECO:0000256" key="2">
    <source>
        <dbReference type="SAM" id="MobiDB-lite"/>
    </source>
</evidence>
<dbReference type="Pfam" id="PF16331">
    <property type="entry name" value="TolA_bind_tri"/>
    <property type="match status" value="1"/>
</dbReference>
<evidence type="ECO:0000256" key="1">
    <source>
        <dbReference type="SAM" id="Coils"/>
    </source>
</evidence>
<dbReference type="EMBL" id="NWBU01000004">
    <property type="protein sequence ID" value="PTQ13528.1"/>
    <property type="molecule type" value="Genomic_DNA"/>
</dbReference>
<dbReference type="AlphaFoldDB" id="A0A2T5G302"/>
<evidence type="ECO:0000313" key="6">
    <source>
        <dbReference type="Proteomes" id="UP000244162"/>
    </source>
</evidence>
<feature type="compositionally biased region" description="Low complexity" evidence="2">
    <location>
        <begin position="162"/>
        <end position="180"/>
    </location>
</feature>
<gene>
    <name evidence="5" type="ORF">CLG96_01000</name>
</gene>
<evidence type="ECO:0000256" key="3">
    <source>
        <dbReference type="SAM" id="SignalP"/>
    </source>
</evidence>
<keyword evidence="3" id="KW-0732">Signal</keyword>
<dbReference type="SUPFAM" id="SSF48452">
    <property type="entry name" value="TPR-like"/>
    <property type="match status" value="1"/>
</dbReference>
<keyword evidence="6" id="KW-1185">Reference proteome</keyword>
<comment type="caution">
    <text evidence="5">The sequence shown here is derived from an EMBL/GenBank/DDBJ whole genome shotgun (WGS) entry which is preliminary data.</text>
</comment>
<name>A0A2T5G302_9SPHN</name>
<dbReference type="Gene3D" id="1.25.40.10">
    <property type="entry name" value="Tetratricopeptide repeat domain"/>
    <property type="match status" value="1"/>
</dbReference>
<feature type="signal peptide" evidence="3">
    <location>
        <begin position="1"/>
        <end position="25"/>
    </location>
</feature>
<dbReference type="Pfam" id="PF13174">
    <property type="entry name" value="TPR_6"/>
    <property type="match status" value="1"/>
</dbReference>
<dbReference type="Proteomes" id="UP000244162">
    <property type="component" value="Unassembled WGS sequence"/>
</dbReference>
<proteinExistence type="predicted"/>
<dbReference type="Gene3D" id="1.20.5.110">
    <property type="match status" value="1"/>
</dbReference>
<accession>A0A2T5G302</accession>
<evidence type="ECO:0000313" key="5">
    <source>
        <dbReference type="EMBL" id="PTQ13528.1"/>
    </source>
</evidence>
<feature type="domain" description="YbgF trimerisation" evidence="4">
    <location>
        <begin position="85"/>
        <end position="139"/>
    </location>
</feature>
<organism evidence="5 6">
    <name type="scientific">Sphingomonas oleivorans</name>
    <dbReference type="NCBI Taxonomy" id="1735121"/>
    <lineage>
        <taxon>Bacteria</taxon>
        <taxon>Pseudomonadati</taxon>
        <taxon>Pseudomonadota</taxon>
        <taxon>Alphaproteobacteria</taxon>
        <taxon>Sphingomonadales</taxon>
        <taxon>Sphingomonadaceae</taxon>
        <taxon>Sphingomonas</taxon>
    </lineage>
</organism>
<dbReference type="GO" id="GO:0070206">
    <property type="term" value="P:protein trimerization"/>
    <property type="evidence" value="ECO:0007669"/>
    <property type="project" value="InterPro"/>
</dbReference>
<reference evidence="5 6" key="1">
    <citation type="submission" date="2017-09" db="EMBL/GenBank/DDBJ databases">
        <title>Sphingomonas panjinensis sp.nov., isolated from oil-contaminated soil.</title>
        <authorList>
            <person name="Wang L."/>
            <person name="Chen L."/>
        </authorList>
    </citation>
    <scope>NUCLEOTIDE SEQUENCE [LARGE SCALE GENOMIC DNA]</scope>
    <source>
        <strain evidence="5 6">FW-11</strain>
    </source>
</reference>
<sequence length="327" mass="34331">MRLAPLAALLLAGTAVLPAAGPAQAQSAQQGAAQLGGRVDRLEREMRAVQRKVFPGANPDYFDPEIAPAQAPQPSAGQPASTPVADLQARVRALETELSRLTGQVEQNGYRVRQLEEQMGRFRTETADRLKAIEAAGAPPAAPAEGAPAPIAAAPTPPPAPAKIDAAKPAPAKPIAAKPAPAKPAPAAPAEAAAPSSGDPGEDAYMAGYRLWVDKKYDEAATALKAVVAKYPKHKRASYAQNLLGRAYLDGGKPAMAAEVFYANYQKMPRGERAPDSLYYLGQALLQLKKPEGACKVYDELQDVYGATIAEPLKGRVAQGRKDAKCS</sequence>
<dbReference type="InterPro" id="IPR011990">
    <property type="entry name" value="TPR-like_helical_dom_sf"/>
</dbReference>
<dbReference type="InterPro" id="IPR019734">
    <property type="entry name" value="TPR_rpt"/>
</dbReference>
<protein>
    <recommendedName>
        <fullName evidence="4">YbgF trimerisation domain-containing protein</fullName>
    </recommendedName>
</protein>
<feature type="chain" id="PRO_5015580289" description="YbgF trimerisation domain-containing protein" evidence="3">
    <location>
        <begin position="26"/>
        <end position="327"/>
    </location>
</feature>
<dbReference type="Pfam" id="PF13432">
    <property type="entry name" value="TPR_16"/>
    <property type="match status" value="1"/>
</dbReference>
<feature type="region of interest" description="Disordered" evidence="2">
    <location>
        <begin position="138"/>
        <end position="200"/>
    </location>
</feature>
<evidence type="ECO:0000259" key="4">
    <source>
        <dbReference type="Pfam" id="PF16331"/>
    </source>
</evidence>
<keyword evidence="1" id="KW-0175">Coiled coil</keyword>
<dbReference type="InterPro" id="IPR032519">
    <property type="entry name" value="YbgF_tri"/>
</dbReference>
<feature type="compositionally biased region" description="Low complexity" evidence="2">
    <location>
        <begin position="138"/>
        <end position="154"/>
    </location>
</feature>